<proteinExistence type="inferred from homology"/>
<dbReference type="EMBL" id="KL367484">
    <property type="protein sequence ID" value="KFD71004.1"/>
    <property type="molecule type" value="Genomic_DNA"/>
</dbReference>
<dbReference type="GO" id="GO:0000166">
    <property type="term" value="F:nucleotide binding"/>
    <property type="evidence" value="ECO:0007669"/>
    <property type="project" value="InterPro"/>
</dbReference>
<evidence type="ECO:0000256" key="3">
    <source>
        <dbReference type="ARBA" id="ARBA00022786"/>
    </source>
</evidence>
<comment type="subcellular location">
    <subcellularLocation>
        <location evidence="1">Nucleus</location>
    </subcellularLocation>
</comment>
<dbReference type="Pfam" id="PF03874">
    <property type="entry name" value="RNA_pol_Rpb4"/>
    <property type="match status" value="1"/>
</dbReference>
<accession>A0A085NNF8</accession>
<evidence type="ECO:0000256" key="1">
    <source>
        <dbReference type="ARBA" id="ARBA00004123"/>
    </source>
</evidence>
<evidence type="ECO:0000313" key="6">
    <source>
        <dbReference type="EMBL" id="KFD71004.1"/>
    </source>
</evidence>
<gene>
    <name evidence="6" type="ORF">M514_02581</name>
</gene>
<feature type="domain" description="RNA polymerase Rpb4/RPC9 core" evidence="5">
    <location>
        <begin position="399"/>
        <end position="519"/>
    </location>
</feature>
<dbReference type="Gene3D" id="1.20.1250.40">
    <property type="match status" value="1"/>
</dbReference>
<dbReference type="Gene3D" id="3.10.330.10">
    <property type="match status" value="1"/>
</dbReference>
<evidence type="ECO:0000256" key="4">
    <source>
        <dbReference type="ARBA" id="ARBA00023242"/>
    </source>
</evidence>
<dbReference type="Gene3D" id="2.40.40.50">
    <property type="entry name" value="Ubiquitin fusion degradation protein UFD1, N-terminal domain"/>
    <property type="match status" value="1"/>
</dbReference>
<dbReference type="GO" id="GO:0005634">
    <property type="term" value="C:nucleus"/>
    <property type="evidence" value="ECO:0007669"/>
    <property type="project" value="UniProtKB-SubCell"/>
</dbReference>
<dbReference type="PANTHER" id="PTHR12555">
    <property type="entry name" value="UBIQUITIN FUSION DEGRADATON PROTEIN 1"/>
    <property type="match status" value="1"/>
</dbReference>
<dbReference type="GO" id="GO:0006352">
    <property type="term" value="P:DNA-templated transcription initiation"/>
    <property type="evidence" value="ECO:0007669"/>
    <property type="project" value="InterPro"/>
</dbReference>
<organism evidence="6">
    <name type="scientific">Trichuris suis</name>
    <name type="common">pig whipworm</name>
    <dbReference type="NCBI Taxonomy" id="68888"/>
    <lineage>
        <taxon>Eukaryota</taxon>
        <taxon>Metazoa</taxon>
        <taxon>Ecdysozoa</taxon>
        <taxon>Nematoda</taxon>
        <taxon>Enoplea</taxon>
        <taxon>Dorylaimia</taxon>
        <taxon>Trichinellida</taxon>
        <taxon>Trichuridae</taxon>
        <taxon>Trichuris</taxon>
    </lineage>
</organism>
<dbReference type="InterPro" id="IPR004854">
    <property type="entry name" value="Ufd1-like"/>
</dbReference>
<evidence type="ECO:0000256" key="2">
    <source>
        <dbReference type="ARBA" id="ARBA00006043"/>
    </source>
</evidence>
<dbReference type="SMART" id="SM00657">
    <property type="entry name" value="RPOL4c"/>
    <property type="match status" value="1"/>
</dbReference>
<protein>
    <recommendedName>
        <fullName evidence="5">RNA polymerase Rpb4/RPC9 core domain-containing protein</fullName>
    </recommendedName>
</protein>
<dbReference type="GO" id="GO:0036503">
    <property type="term" value="P:ERAD pathway"/>
    <property type="evidence" value="ECO:0007669"/>
    <property type="project" value="TreeGrafter"/>
</dbReference>
<dbReference type="GO" id="GO:0031593">
    <property type="term" value="F:polyubiquitin modification-dependent protein binding"/>
    <property type="evidence" value="ECO:0007669"/>
    <property type="project" value="TreeGrafter"/>
</dbReference>
<dbReference type="InterPro" id="IPR038324">
    <property type="entry name" value="Rpb4/RPC9_sf"/>
</dbReference>
<keyword evidence="3" id="KW-0833">Ubl conjugation pathway</keyword>
<dbReference type="InterPro" id="IPR005574">
    <property type="entry name" value="Rpb4/RPC9"/>
</dbReference>
<comment type="similarity">
    <text evidence="2">Belongs to the UFD1 family.</text>
</comment>
<dbReference type="GO" id="GO:0030880">
    <property type="term" value="C:RNA polymerase complex"/>
    <property type="evidence" value="ECO:0007669"/>
    <property type="project" value="InterPro"/>
</dbReference>
<dbReference type="SUPFAM" id="SSF47819">
    <property type="entry name" value="HRDC-like"/>
    <property type="match status" value="1"/>
</dbReference>
<dbReference type="GO" id="GO:0034098">
    <property type="term" value="C:VCP-NPL4-UFD1 AAA ATPase complex"/>
    <property type="evidence" value="ECO:0007669"/>
    <property type="project" value="TreeGrafter"/>
</dbReference>
<keyword evidence="4" id="KW-0539">Nucleus</keyword>
<dbReference type="AlphaFoldDB" id="A0A085NNF8"/>
<dbReference type="Proteomes" id="UP000030758">
    <property type="component" value="Unassembled WGS sequence"/>
</dbReference>
<name>A0A085NNF8_9BILA</name>
<dbReference type="PANTHER" id="PTHR12555:SF13">
    <property type="entry name" value="UBIQUITIN RECOGNITION FACTOR IN ER-ASSOCIATED DEGRADATION PROTEIN 1"/>
    <property type="match status" value="1"/>
</dbReference>
<dbReference type="GO" id="GO:0006511">
    <property type="term" value="P:ubiquitin-dependent protein catabolic process"/>
    <property type="evidence" value="ECO:0007669"/>
    <property type="project" value="InterPro"/>
</dbReference>
<sequence length="534" mass="60679">MFYFNNGEHSAPPFNTEFRCYSVALCSGMHSKDRFQDINFGGKILLPQSALDWLTKLNVSYPMMFKITNLDPSAKNRFTHCGVLEFHQVEGLCYLPHWLMNNLLLCEGGLANIQLVKLPIGTYVKLKPQNCLLSRLSDPSAVLELKLRNFSCLTKGDMFAIEYDGSVLEFFVQELQPADAVCIIDCDLSVEFDAPFVESEDCSNNKKSEAAQSNEESAEVDEAALDLLSKFPGVGKRVDGKPVPEQNGDAPACSTSTERWANIVRVGDGQQAKRYPCDEYPGYYIPDLNYDENTLTFYPPSWFKEGEMDARGRPLKTIETPSESSAGCPKTEENDQHSTSSVLLKVDEGHFVLQAICIDLLVFPWNTFLFSLVLGNHVSYGNRYLKLLVLHFLAMSTYPKFKFSGDLCNWEVYRYVKEEEEKLKESGDEKQGSFATILYELRKYLEEFGSAEQTEEGLSETLQKLAKYNLTKMEALQLINNPPKAPVVVYRIIDNCEERYTEEQVNEILEICKPRKKKTDPPLQQQQPKFKISH</sequence>
<reference evidence="6" key="1">
    <citation type="journal article" date="2014" name="Nat. Genet.">
        <title>Genome and transcriptome of the porcine whipworm Trichuris suis.</title>
        <authorList>
            <person name="Jex A.R."/>
            <person name="Nejsum P."/>
            <person name="Schwarz E.M."/>
            <person name="Hu L."/>
            <person name="Young N.D."/>
            <person name="Hall R.S."/>
            <person name="Korhonen P.K."/>
            <person name="Liao S."/>
            <person name="Thamsborg S."/>
            <person name="Xia J."/>
            <person name="Xu P."/>
            <person name="Wang S."/>
            <person name="Scheerlinck J.P."/>
            <person name="Hofmann A."/>
            <person name="Sternberg P.W."/>
            <person name="Wang J."/>
            <person name="Gasser R.B."/>
        </authorList>
    </citation>
    <scope>NUCLEOTIDE SEQUENCE [LARGE SCALE GENOMIC DNA]</scope>
    <source>
        <strain evidence="6">DCEP-RM93F</strain>
    </source>
</reference>
<evidence type="ECO:0000259" key="5">
    <source>
        <dbReference type="SMART" id="SM00657"/>
    </source>
</evidence>
<dbReference type="Pfam" id="PF24842">
    <property type="entry name" value="UFD1_N2"/>
    <property type="match status" value="1"/>
</dbReference>
<dbReference type="InterPro" id="IPR055418">
    <property type="entry name" value="UFD1_N2"/>
</dbReference>
<dbReference type="InterPro" id="IPR010997">
    <property type="entry name" value="HRDC-like_sf"/>
</dbReference>
<dbReference type="InterPro" id="IPR042299">
    <property type="entry name" value="Ufd1-like_Nn"/>
</dbReference>
<dbReference type="Pfam" id="PF03152">
    <property type="entry name" value="UFD1_N1"/>
    <property type="match status" value="1"/>
</dbReference>
<dbReference type="InterPro" id="IPR055417">
    <property type="entry name" value="UFD1_N1"/>
</dbReference>
<dbReference type="InterPro" id="IPR006590">
    <property type="entry name" value="RNA_pol_Rpb4/RPC9_core"/>
</dbReference>